<dbReference type="RefSeq" id="XP_007311976.1">
    <property type="nucleotide sequence ID" value="XM_007311914.1"/>
</dbReference>
<proteinExistence type="predicted"/>
<dbReference type="Proteomes" id="UP000053927">
    <property type="component" value="Unassembled WGS sequence"/>
</dbReference>
<dbReference type="GeneID" id="18802580"/>
<sequence length="119" mass="13164">MVYSSPDPALPPQRPLFTKLIKHILATIDPSQPFHLPLRSFALATTMCPNLNWIVLTFYGSPTPHPASRNTHGSPLSFARQKNSTPTFDEEMVSILCSASCTHQLLRSPSAHIYLAQPP</sequence>
<protein>
    <submittedName>
        <fullName evidence="1">Uncharacterized protein</fullName>
    </submittedName>
</protein>
<dbReference type="OrthoDB" id="2522283at2759"/>
<dbReference type="AlphaFoldDB" id="R7RWZ6"/>
<accession>R7RWZ6</accession>
<dbReference type="KEGG" id="shs:STEHIDRAFT_164193"/>
<reference evidence="2" key="1">
    <citation type="journal article" date="2012" name="Science">
        <title>The Paleozoic origin of enzymatic lignin decomposition reconstructed from 31 fungal genomes.</title>
        <authorList>
            <person name="Floudas D."/>
            <person name="Binder M."/>
            <person name="Riley R."/>
            <person name="Barry K."/>
            <person name="Blanchette R.A."/>
            <person name="Henrissat B."/>
            <person name="Martinez A.T."/>
            <person name="Otillar R."/>
            <person name="Spatafora J.W."/>
            <person name="Yadav J.S."/>
            <person name="Aerts A."/>
            <person name="Benoit I."/>
            <person name="Boyd A."/>
            <person name="Carlson A."/>
            <person name="Copeland A."/>
            <person name="Coutinho P.M."/>
            <person name="de Vries R.P."/>
            <person name="Ferreira P."/>
            <person name="Findley K."/>
            <person name="Foster B."/>
            <person name="Gaskell J."/>
            <person name="Glotzer D."/>
            <person name="Gorecki P."/>
            <person name="Heitman J."/>
            <person name="Hesse C."/>
            <person name="Hori C."/>
            <person name="Igarashi K."/>
            <person name="Jurgens J.A."/>
            <person name="Kallen N."/>
            <person name="Kersten P."/>
            <person name="Kohler A."/>
            <person name="Kuees U."/>
            <person name="Kumar T.K.A."/>
            <person name="Kuo A."/>
            <person name="LaButti K."/>
            <person name="Larrondo L.F."/>
            <person name="Lindquist E."/>
            <person name="Ling A."/>
            <person name="Lombard V."/>
            <person name="Lucas S."/>
            <person name="Lundell T."/>
            <person name="Martin R."/>
            <person name="McLaughlin D.J."/>
            <person name="Morgenstern I."/>
            <person name="Morin E."/>
            <person name="Murat C."/>
            <person name="Nagy L.G."/>
            <person name="Nolan M."/>
            <person name="Ohm R.A."/>
            <person name="Patyshakuliyeva A."/>
            <person name="Rokas A."/>
            <person name="Ruiz-Duenas F.J."/>
            <person name="Sabat G."/>
            <person name="Salamov A."/>
            <person name="Samejima M."/>
            <person name="Schmutz J."/>
            <person name="Slot J.C."/>
            <person name="St John F."/>
            <person name="Stenlid J."/>
            <person name="Sun H."/>
            <person name="Sun S."/>
            <person name="Syed K."/>
            <person name="Tsang A."/>
            <person name="Wiebenga A."/>
            <person name="Young D."/>
            <person name="Pisabarro A."/>
            <person name="Eastwood D.C."/>
            <person name="Martin F."/>
            <person name="Cullen D."/>
            <person name="Grigoriev I.V."/>
            <person name="Hibbett D.S."/>
        </authorList>
    </citation>
    <scope>NUCLEOTIDE SEQUENCE [LARGE SCALE GENOMIC DNA]</scope>
    <source>
        <strain evidence="2">FP-91666</strain>
    </source>
</reference>
<evidence type="ECO:0000313" key="2">
    <source>
        <dbReference type="Proteomes" id="UP000053927"/>
    </source>
</evidence>
<evidence type="ECO:0000313" key="1">
    <source>
        <dbReference type="EMBL" id="EIM78927.1"/>
    </source>
</evidence>
<gene>
    <name evidence="1" type="ORF">STEHIDRAFT_164193</name>
</gene>
<name>R7RWZ6_STEHR</name>
<organism evidence="1 2">
    <name type="scientific">Stereum hirsutum (strain FP-91666)</name>
    <name type="common">White-rot fungus</name>
    <dbReference type="NCBI Taxonomy" id="721885"/>
    <lineage>
        <taxon>Eukaryota</taxon>
        <taxon>Fungi</taxon>
        <taxon>Dikarya</taxon>
        <taxon>Basidiomycota</taxon>
        <taxon>Agaricomycotina</taxon>
        <taxon>Agaricomycetes</taxon>
        <taxon>Russulales</taxon>
        <taxon>Stereaceae</taxon>
        <taxon>Stereum</taxon>
    </lineage>
</organism>
<dbReference type="EMBL" id="JH687532">
    <property type="protein sequence ID" value="EIM78927.1"/>
    <property type="molecule type" value="Genomic_DNA"/>
</dbReference>
<keyword evidence="2" id="KW-1185">Reference proteome</keyword>